<comment type="caution">
    <text evidence="2">The sequence shown here is derived from an EMBL/GenBank/DDBJ whole genome shotgun (WGS) entry which is preliminary data.</text>
</comment>
<dbReference type="Proteomes" id="UP001239994">
    <property type="component" value="Unassembled WGS sequence"/>
</dbReference>
<feature type="compositionally biased region" description="Basic and acidic residues" evidence="1">
    <location>
        <begin position="1"/>
        <end position="27"/>
    </location>
</feature>
<evidence type="ECO:0000256" key="1">
    <source>
        <dbReference type="SAM" id="MobiDB-lite"/>
    </source>
</evidence>
<sequence length="118" mass="13273">MEVEEYPHKDLPSHGDTKSSDSKEHPAPKALPRARHPGQFLTKGSLLTGNYLDPSQHRINTGIVVCFEVVKVPQQSYGQNSVSIKSWRAIEHSRSYVRLLKVMYLIGCSSKPQPNHSH</sequence>
<accession>A0AAD8Z7T9</accession>
<evidence type="ECO:0000313" key="2">
    <source>
        <dbReference type="EMBL" id="KAK1792983.1"/>
    </source>
</evidence>
<keyword evidence="3" id="KW-1185">Reference proteome</keyword>
<protein>
    <submittedName>
        <fullName evidence="2">Uncharacterized protein</fullName>
    </submittedName>
</protein>
<name>A0AAD8Z7T9_9TELE</name>
<dbReference type="EMBL" id="JAROKS010000018">
    <property type="protein sequence ID" value="KAK1792983.1"/>
    <property type="molecule type" value="Genomic_DNA"/>
</dbReference>
<dbReference type="AlphaFoldDB" id="A0AAD8Z7T9"/>
<feature type="region of interest" description="Disordered" evidence="1">
    <location>
        <begin position="1"/>
        <end position="40"/>
    </location>
</feature>
<reference evidence="2" key="1">
    <citation type="submission" date="2023-03" db="EMBL/GenBank/DDBJ databases">
        <title>Electrophorus voltai genome.</title>
        <authorList>
            <person name="Bian C."/>
        </authorList>
    </citation>
    <scope>NUCLEOTIDE SEQUENCE</scope>
    <source>
        <strain evidence="2">CB-2022</strain>
        <tissue evidence="2">Muscle</tissue>
    </source>
</reference>
<evidence type="ECO:0000313" key="3">
    <source>
        <dbReference type="Proteomes" id="UP001239994"/>
    </source>
</evidence>
<proteinExistence type="predicted"/>
<gene>
    <name evidence="2" type="ORF">P4O66_001700</name>
</gene>
<organism evidence="2 3">
    <name type="scientific">Electrophorus voltai</name>
    <dbReference type="NCBI Taxonomy" id="2609070"/>
    <lineage>
        <taxon>Eukaryota</taxon>
        <taxon>Metazoa</taxon>
        <taxon>Chordata</taxon>
        <taxon>Craniata</taxon>
        <taxon>Vertebrata</taxon>
        <taxon>Euteleostomi</taxon>
        <taxon>Actinopterygii</taxon>
        <taxon>Neopterygii</taxon>
        <taxon>Teleostei</taxon>
        <taxon>Ostariophysi</taxon>
        <taxon>Gymnotiformes</taxon>
        <taxon>Gymnotoidei</taxon>
        <taxon>Gymnotidae</taxon>
        <taxon>Electrophorus</taxon>
    </lineage>
</organism>